<feature type="compositionally biased region" description="Basic and acidic residues" evidence="1">
    <location>
        <begin position="24"/>
        <end position="46"/>
    </location>
</feature>
<reference evidence="2 3" key="1">
    <citation type="submission" date="2024-05" db="EMBL/GenBank/DDBJ databases">
        <title>Long read based assembly of the Candida bracarensis genome reveals expanded adhesin content.</title>
        <authorList>
            <person name="Marcet-Houben M."/>
            <person name="Ksiezopolska E."/>
            <person name="Gabaldon T."/>
        </authorList>
    </citation>
    <scope>NUCLEOTIDE SEQUENCE [LARGE SCALE GENOMIC DNA]</scope>
    <source>
        <strain evidence="2 3">CBM6</strain>
    </source>
</reference>
<evidence type="ECO:0000313" key="2">
    <source>
        <dbReference type="EMBL" id="KAL3231423.1"/>
    </source>
</evidence>
<proteinExistence type="predicted"/>
<dbReference type="Proteomes" id="UP001623330">
    <property type="component" value="Unassembled WGS sequence"/>
</dbReference>
<evidence type="ECO:0000313" key="3">
    <source>
        <dbReference type="Proteomes" id="UP001623330"/>
    </source>
</evidence>
<protein>
    <submittedName>
        <fullName evidence="2">Uncharacterized protein</fullName>
    </submittedName>
</protein>
<feature type="region of interest" description="Disordered" evidence="1">
    <location>
        <begin position="111"/>
        <end position="142"/>
    </location>
</feature>
<feature type="compositionally biased region" description="Basic and acidic residues" evidence="1">
    <location>
        <begin position="1"/>
        <end position="15"/>
    </location>
</feature>
<dbReference type="InterPro" id="IPR035303">
    <property type="entry name" value="DUF5364"/>
</dbReference>
<gene>
    <name evidence="2" type="ORF">RNJ44_00458</name>
</gene>
<name>A0ABR4NSM6_9SACH</name>
<keyword evidence="3" id="KW-1185">Reference proteome</keyword>
<sequence>MDHKSENRKRFQDKQRLKRSHQTPSDRKYRKKAEDRKQDQTPHTDADADAEADAVVDNNHDRYVEIEAPEEDITHLRELTKRHFKEDFPEKKTTKIQDMNVDELNSLLSKNTKTTKSSASASASASASTSATIRASATTDATPTATLTTAAVPLELHDDQDFLDSLL</sequence>
<comment type="caution">
    <text evidence="2">The sequence shown here is derived from an EMBL/GenBank/DDBJ whole genome shotgun (WGS) entry which is preliminary data.</text>
</comment>
<evidence type="ECO:0000256" key="1">
    <source>
        <dbReference type="SAM" id="MobiDB-lite"/>
    </source>
</evidence>
<dbReference type="EMBL" id="JBEVYD010000007">
    <property type="protein sequence ID" value="KAL3231423.1"/>
    <property type="molecule type" value="Genomic_DNA"/>
</dbReference>
<dbReference type="Pfam" id="PF17322">
    <property type="entry name" value="DUF5364"/>
    <property type="match status" value="1"/>
</dbReference>
<accession>A0ABR4NSM6</accession>
<feature type="region of interest" description="Disordered" evidence="1">
    <location>
        <begin position="1"/>
        <end position="62"/>
    </location>
</feature>
<organism evidence="2 3">
    <name type="scientific">Nakaseomyces bracarensis</name>
    <dbReference type="NCBI Taxonomy" id="273131"/>
    <lineage>
        <taxon>Eukaryota</taxon>
        <taxon>Fungi</taxon>
        <taxon>Dikarya</taxon>
        <taxon>Ascomycota</taxon>
        <taxon>Saccharomycotina</taxon>
        <taxon>Saccharomycetes</taxon>
        <taxon>Saccharomycetales</taxon>
        <taxon>Saccharomycetaceae</taxon>
        <taxon>Nakaseomyces</taxon>
    </lineage>
</organism>